<dbReference type="EMBL" id="CAMPGE010005022">
    <property type="protein sequence ID" value="CAI2363871.1"/>
    <property type="molecule type" value="Genomic_DNA"/>
</dbReference>
<keyword evidence="1" id="KW-0175">Coiled coil</keyword>
<evidence type="ECO:0000256" key="1">
    <source>
        <dbReference type="SAM" id="Coils"/>
    </source>
</evidence>
<protein>
    <submittedName>
        <fullName evidence="3">Uncharacterized protein</fullName>
    </submittedName>
</protein>
<feature type="coiled-coil region" evidence="1">
    <location>
        <begin position="216"/>
        <end position="302"/>
    </location>
</feature>
<sequence length="433" mass="50551">MAKSPDPQNPTSKRYPRNPSNCAAIPKRALLTDLRKKKAASILLKSTLEKNLKVSRQVSDLLANGDNKFAVKALKEIKQKALNTIQKCQRKLKDRNYSTALNSTQEIPEDDKKDLVCEHPYASKSAKKDKGTLNATQLYNVTSRKKNNKSVCMNNDILIEETSLPKLGTYKQPLGGEYSYFRSRGDSCGVNSIIADKYKNKRAISHKRSQNVDINLSKLISENMRKEQEIERNERMKIKLSQTTYRNELCKQVQQHKELKKQLSRQSQQVDQEYLRFGNTQLMRYNKEHERKKRRIYDLSQENQNMSKVLNRQRSSQKITEKEDDYITIKEAEQSYHNDIIKSSLERQKAKTQYKQEIDQAVKHKIKKAYEDVENEIVECPKPGSMLDYFFLSKEQRGYECPIMRQKKTDIQNSYQSYDARLRKPKNILSGFL</sequence>
<dbReference type="Proteomes" id="UP001295684">
    <property type="component" value="Unassembled WGS sequence"/>
</dbReference>
<dbReference type="AlphaFoldDB" id="A0AAD1XAM0"/>
<feature type="region of interest" description="Disordered" evidence="2">
    <location>
        <begin position="1"/>
        <end position="23"/>
    </location>
</feature>
<gene>
    <name evidence="3" type="ORF">ECRASSUSDP1_LOCUS5211</name>
</gene>
<evidence type="ECO:0000313" key="3">
    <source>
        <dbReference type="EMBL" id="CAI2363871.1"/>
    </source>
</evidence>
<evidence type="ECO:0000256" key="2">
    <source>
        <dbReference type="SAM" id="MobiDB-lite"/>
    </source>
</evidence>
<organism evidence="3 4">
    <name type="scientific">Euplotes crassus</name>
    <dbReference type="NCBI Taxonomy" id="5936"/>
    <lineage>
        <taxon>Eukaryota</taxon>
        <taxon>Sar</taxon>
        <taxon>Alveolata</taxon>
        <taxon>Ciliophora</taxon>
        <taxon>Intramacronucleata</taxon>
        <taxon>Spirotrichea</taxon>
        <taxon>Hypotrichia</taxon>
        <taxon>Euplotida</taxon>
        <taxon>Euplotidae</taxon>
        <taxon>Moneuplotes</taxon>
    </lineage>
</organism>
<evidence type="ECO:0000313" key="4">
    <source>
        <dbReference type="Proteomes" id="UP001295684"/>
    </source>
</evidence>
<keyword evidence="4" id="KW-1185">Reference proteome</keyword>
<reference evidence="3" key="1">
    <citation type="submission" date="2023-07" db="EMBL/GenBank/DDBJ databases">
        <authorList>
            <consortium name="AG Swart"/>
            <person name="Singh M."/>
            <person name="Singh A."/>
            <person name="Seah K."/>
            <person name="Emmerich C."/>
        </authorList>
    </citation>
    <scope>NUCLEOTIDE SEQUENCE</scope>
    <source>
        <strain evidence="3">DP1</strain>
    </source>
</reference>
<name>A0AAD1XAM0_EUPCR</name>
<accession>A0AAD1XAM0</accession>
<comment type="caution">
    <text evidence="3">The sequence shown here is derived from an EMBL/GenBank/DDBJ whole genome shotgun (WGS) entry which is preliminary data.</text>
</comment>
<proteinExistence type="predicted"/>